<dbReference type="FunFam" id="3.30.70.270:FF:000001">
    <property type="entry name" value="Diguanylate cyclase domain protein"/>
    <property type="match status" value="1"/>
</dbReference>
<dbReference type="Pfam" id="PF00990">
    <property type="entry name" value="GGDEF"/>
    <property type="match status" value="1"/>
</dbReference>
<dbReference type="PANTHER" id="PTHR45138:SF9">
    <property type="entry name" value="DIGUANYLATE CYCLASE DGCM-RELATED"/>
    <property type="match status" value="1"/>
</dbReference>
<dbReference type="PANTHER" id="PTHR45138">
    <property type="entry name" value="REGULATORY COMPONENTS OF SENSORY TRANSDUCTION SYSTEM"/>
    <property type="match status" value="1"/>
</dbReference>
<evidence type="ECO:0000313" key="5">
    <source>
        <dbReference type="EMBL" id="GGK50263.1"/>
    </source>
</evidence>
<evidence type="ECO:0000256" key="1">
    <source>
        <dbReference type="ARBA" id="ARBA00012528"/>
    </source>
</evidence>
<dbReference type="CDD" id="cd01949">
    <property type="entry name" value="GGDEF"/>
    <property type="match status" value="1"/>
</dbReference>
<comment type="catalytic activity">
    <reaction evidence="2">
        <text>2 GTP = 3',3'-c-di-GMP + 2 diphosphate</text>
        <dbReference type="Rhea" id="RHEA:24898"/>
        <dbReference type="ChEBI" id="CHEBI:33019"/>
        <dbReference type="ChEBI" id="CHEBI:37565"/>
        <dbReference type="ChEBI" id="CHEBI:58805"/>
        <dbReference type="EC" id="2.7.7.65"/>
    </reaction>
</comment>
<dbReference type="PROSITE" id="PS50887">
    <property type="entry name" value="GGDEF"/>
    <property type="match status" value="1"/>
</dbReference>
<dbReference type="InterPro" id="IPR000160">
    <property type="entry name" value="GGDEF_dom"/>
</dbReference>
<feature type="coiled-coil region" evidence="3">
    <location>
        <begin position="150"/>
        <end position="177"/>
    </location>
</feature>
<name>A0A917QH59_9HYPH</name>
<sequence>MTSTGEDLQRTFQVGQRALELMKTYGSSASPRSYEVWYTYVTGQKPVINEAIKKIAGESGQVRDDDVQALFEEHLSPQRFAEEAEKTGASVIGEIDDVMEMLEMALGSTAKYGESLEAFSNDLAITIDKRRIRELVAALVTATKDVAATNKTLEARLRETRGEIEVLRETLEAVRIESLTDPLTGIANRKHFEEMLVKTLDQAIVERAPLALIVIDIDHFKRFNDTYGHLTGDQVLRLVGMTMREQVKTKATLARFGGEEFGIILPDTTVDTARAAAERVRTSVMSRELVKRSTGESLGKVTISVGCAGMRKGDTAVSLLERADQCMFTAKRAGRNRTVCDTDAEFTGVPEEIPQAEVA</sequence>
<dbReference type="SMART" id="SM00267">
    <property type="entry name" value="GGDEF"/>
    <property type="match status" value="1"/>
</dbReference>
<keyword evidence="3" id="KW-0175">Coiled coil</keyword>
<evidence type="ECO:0000259" key="4">
    <source>
        <dbReference type="PROSITE" id="PS50887"/>
    </source>
</evidence>
<dbReference type="InterPro" id="IPR043128">
    <property type="entry name" value="Rev_trsase/Diguanyl_cyclase"/>
</dbReference>
<protein>
    <recommendedName>
        <fullName evidence="1">diguanylate cyclase</fullName>
        <ecNumber evidence="1">2.7.7.65</ecNumber>
    </recommendedName>
</protein>
<evidence type="ECO:0000313" key="6">
    <source>
        <dbReference type="Proteomes" id="UP000600449"/>
    </source>
</evidence>
<gene>
    <name evidence="5" type="ORF">GCM10011322_41580</name>
</gene>
<dbReference type="AlphaFoldDB" id="A0A917QH59"/>
<dbReference type="InterPro" id="IPR050469">
    <property type="entry name" value="Diguanylate_Cyclase"/>
</dbReference>
<dbReference type="GO" id="GO:0005886">
    <property type="term" value="C:plasma membrane"/>
    <property type="evidence" value="ECO:0007669"/>
    <property type="project" value="TreeGrafter"/>
</dbReference>
<dbReference type="EC" id="2.7.7.65" evidence="1"/>
<comment type="caution">
    <text evidence="5">The sequence shown here is derived from an EMBL/GenBank/DDBJ whole genome shotgun (WGS) entry which is preliminary data.</text>
</comment>
<dbReference type="NCBIfam" id="TIGR00254">
    <property type="entry name" value="GGDEF"/>
    <property type="match status" value="1"/>
</dbReference>
<evidence type="ECO:0000256" key="3">
    <source>
        <dbReference type="SAM" id="Coils"/>
    </source>
</evidence>
<accession>A0A917QH59</accession>
<dbReference type="GO" id="GO:0052621">
    <property type="term" value="F:diguanylate cyclase activity"/>
    <property type="evidence" value="ECO:0007669"/>
    <property type="project" value="UniProtKB-EC"/>
</dbReference>
<dbReference type="GO" id="GO:0043709">
    <property type="term" value="P:cell adhesion involved in single-species biofilm formation"/>
    <property type="evidence" value="ECO:0007669"/>
    <property type="project" value="TreeGrafter"/>
</dbReference>
<dbReference type="Proteomes" id="UP000600449">
    <property type="component" value="Unassembled WGS sequence"/>
</dbReference>
<keyword evidence="6" id="KW-1185">Reference proteome</keyword>
<proteinExistence type="predicted"/>
<feature type="domain" description="GGDEF" evidence="4">
    <location>
        <begin position="208"/>
        <end position="343"/>
    </location>
</feature>
<dbReference type="RefSeq" id="WP_244645617.1">
    <property type="nucleotide sequence ID" value="NZ_BMMF01000014.1"/>
</dbReference>
<reference evidence="5 6" key="1">
    <citation type="journal article" date="2014" name="Int. J. Syst. Evol. Microbiol.">
        <title>Complete genome sequence of Corynebacterium casei LMG S-19264T (=DSM 44701T), isolated from a smear-ripened cheese.</title>
        <authorList>
            <consortium name="US DOE Joint Genome Institute (JGI-PGF)"/>
            <person name="Walter F."/>
            <person name="Albersmeier A."/>
            <person name="Kalinowski J."/>
            <person name="Ruckert C."/>
        </authorList>
    </citation>
    <scope>NUCLEOTIDE SEQUENCE [LARGE SCALE GENOMIC DNA]</scope>
    <source>
        <strain evidence="5 6">CGMCC 1.9161</strain>
    </source>
</reference>
<dbReference type="Gene3D" id="3.30.70.270">
    <property type="match status" value="1"/>
</dbReference>
<dbReference type="EMBL" id="BMMF01000014">
    <property type="protein sequence ID" value="GGK50263.1"/>
    <property type="molecule type" value="Genomic_DNA"/>
</dbReference>
<organism evidence="5 6">
    <name type="scientific">Salinarimonas ramus</name>
    <dbReference type="NCBI Taxonomy" id="690164"/>
    <lineage>
        <taxon>Bacteria</taxon>
        <taxon>Pseudomonadati</taxon>
        <taxon>Pseudomonadota</taxon>
        <taxon>Alphaproteobacteria</taxon>
        <taxon>Hyphomicrobiales</taxon>
        <taxon>Salinarimonadaceae</taxon>
        <taxon>Salinarimonas</taxon>
    </lineage>
</organism>
<dbReference type="SUPFAM" id="SSF55073">
    <property type="entry name" value="Nucleotide cyclase"/>
    <property type="match status" value="1"/>
</dbReference>
<dbReference type="InterPro" id="IPR029787">
    <property type="entry name" value="Nucleotide_cyclase"/>
</dbReference>
<dbReference type="GO" id="GO:1902201">
    <property type="term" value="P:negative regulation of bacterial-type flagellum-dependent cell motility"/>
    <property type="evidence" value="ECO:0007669"/>
    <property type="project" value="TreeGrafter"/>
</dbReference>
<evidence type="ECO:0000256" key="2">
    <source>
        <dbReference type="ARBA" id="ARBA00034247"/>
    </source>
</evidence>